<feature type="transmembrane region" description="Helical" evidence="1">
    <location>
        <begin position="292"/>
        <end position="312"/>
    </location>
</feature>
<dbReference type="Gene3D" id="3.90.550.10">
    <property type="entry name" value="Spore Coat Polysaccharide Biosynthesis Protein SpsA, Chain A"/>
    <property type="match status" value="1"/>
</dbReference>
<feature type="transmembrane region" description="Helical" evidence="1">
    <location>
        <begin position="318"/>
        <end position="339"/>
    </location>
</feature>
<feature type="transmembrane region" description="Helical" evidence="1">
    <location>
        <begin position="351"/>
        <end position="369"/>
    </location>
</feature>
<keyword evidence="3" id="KW-0808">Transferase</keyword>
<protein>
    <submittedName>
        <fullName evidence="3">Glycosyl transferase</fullName>
    </submittedName>
</protein>
<dbReference type="InterPro" id="IPR001173">
    <property type="entry name" value="Glyco_trans_2-like"/>
</dbReference>
<dbReference type="EMBL" id="LYXE01000157">
    <property type="protein sequence ID" value="PDV97185.1"/>
    <property type="molecule type" value="Genomic_DNA"/>
</dbReference>
<keyword evidence="1" id="KW-0812">Transmembrane</keyword>
<evidence type="ECO:0000259" key="2">
    <source>
        <dbReference type="Pfam" id="PF00535"/>
    </source>
</evidence>
<gene>
    <name evidence="3" type="ORF">A9Q02_04555</name>
</gene>
<feature type="domain" description="Glycosyltransferase 2-like" evidence="2">
    <location>
        <begin position="46"/>
        <end position="218"/>
    </location>
</feature>
<dbReference type="GO" id="GO:0016740">
    <property type="term" value="F:transferase activity"/>
    <property type="evidence" value="ECO:0007669"/>
    <property type="project" value="UniProtKB-KW"/>
</dbReference>
<evidence type="ECO:0000256" key="1">
    <source>
        <dbReference type="SAM" id="Phobius"/>
    </source>
</evidence>
<keyword evidence="1" id="KW-1133">Transmembrane helix</keyword>
<dbReference type="Pfam" id="PF00535">
    <property type="entry name" value="Glycos_transf_2"/>
    <property type="match status" value="1"/>
</dbReference>
<keyword evidence="1" id="KW-0472">Membrane</keyword>
<dbReference type="PANTHER" id="PTHR43646:SF3">
    <property type="entry name" value="SLR1566 PROTEIN"/>
    <property type="match status" value="1"/>
</dbReference>
<comment type="caution">
    <text evidence="3">The sequence shown here is derived from an EMBL/GenBank/DDBJ whole genome shotgun (WGS) entry which is preliminary data.</text>
</comment>
<name>A0A2H3KHC2_9CHLR</name>
<organism evidence="3 4">
    <name type="scientific">Candidatus Chloroploca asiatica</name>
    <dbReference type="NCBI Taxonomy" id="1506545"/>
    <lineage>
        <taxon>Bacteria</taxon>
        <taxon>Bacillati</taxon>
        <taxon>Chloroflexota</taxon>
        <taxon>Chloroflexia</taxon>
        <taxon>Chloroflexales</taxon>
        <taxon>Chloroflexineae</taxon>
        <taxon>Oscillochloridaceae</taxon>
        <taxon>Candidatus Chloroploca</taxon>
    </lineage>
</organism>
<dbReference type="OrthoDB" id="9800276at2"/>
<dbReference type="CDD" id="cd00761">
    <property type="entry name" value="Glyco_tranf_GTA_type"/>
    <property type="match status" value="1"/>
</dbReference>
<proteinExistence type="predicted"/>
<evidence type="ECO:0000313" key="3">
    <source>
        <dbReference type="EMBL" id="PDV97185.1"/>
    </source>
</evidence>
<sequence length="386" mass="42636">MVFFFALASGLTILLLVGYWRDWRRVRRQPRFRAPAPLPADAPLVSILIPARNEERAIGRSVAGALAQDYPQFEVVVVDDGSTDGTAARLAELANSKLRVLAGQPLPAGWVGKCNACQQLGETAHGEWLLYLDADTAPAPQLTSVLMRYATAKNLDLVTVLPLLELGTFWERVILPPFLGMITTLYPFERFEDPKVRPEQVFANGPCILIRREAYEAIGGHGAVRNEVLEDVQLAQALRRAGYRLGGGEGFDYLRVRMYNNGREVAEGLMKNAAAGYRSGGRRSGWIALRQFILALGPYWIMGSGAALLALGSDTLGWSIIALGLGSFVASLLLWGWLYRRLYRLSGWYGLLWPLGMMSYLLIAGWGMWRVGSGRGVVWKGRTYTG</sequence>
<evidence type="ECO:0000313" key="4">
    <source>
        <dbReference type="Proteomes" id="UP000220922"/>
    </source>
</evidence>
<reference evidence="3 4" key="1">
    <citation type="submission" date="2016-05" db="EMBL/GenBank/DDBJ databases">
        <authorList>
            <person name="Lavstsen T."/>
            <person name="Jespersen J.S."/>
        </authorList>
    </citation>
    <scope>NUCLEOTIDE SEQUENCE [LARGE SCALE GENOMIC DNA]</scope>
    <source>
        <strain evidence="3 4">B7-9</strain>
    </source>
</reference>
<feature type="transmembrane region" description="Helical" evidence="1">
    <location>
        <begin position="6"/>
        <end position="23"/>
    </location>
</feature>
<dbReference type="InterPro" id="IPR029044">
    <property type="entry name" value="Nucleotide-diphossugar_trans"/>
</dbReference>
<accession>A0A2H3KHC2</accession>
<dbReference type="Proteomes" id="UP000220922">
    <property type="component" value="Unassembled WGS sequence"/>
</dbReference>
<dbReference type="PANTHER" id="PTHR43646">
    <property type="entry name" value="GLYCOSYLTRANSFERASE"/>
    <property type="match status" value="1"/>
</dbReference>
<dbReference type="AlphaFoldDB" id="A0A2H3KHC2"/>
<dbReference type="SUPFAM" id="SSF53448">
    <property type="entry name" value="Nucleotide-diphospho-sugar transferases"/>
    <property type="match status" value="1"/>
</dbReference>
<keyword evidence="4" id="KW-1185">Reference proteome</keyword>